<sequence>MRALLLFLLLPTPGLADDWSDRKCALYQSAFDHAVAALGQDGLRPGFLKENDAFIANGCTGPEKVCARTDQEIALANMLTVMTMSEGMASTFVPFSCAP</sequence>
<evidence type="ECO:0000313" key="2">
    <source>
        <dbReference type="Proteomes" id="UP000231644"/>
    </source>
</evidence>
<reference evidence="1 2" key="1">
    <citation type="submission" date="2016-10" db="EMBL/GenBank/DDBJ databases">
        <authorList>
            <person name="de Groot N.N."/>
        </authorList>
    </citation>
    <scope>NUCLEOTIDE SEQUENCE [LARGE SCALE GENOMIC DNA]</scope>
    <source>
        <strain evidence="1 2">DSM 29619</strain>
    </source>
</reference>
<dbReference type="AlphaFoldDB" id="A0A1I1LL44"/>
<organism evidence="1 2">
    <name type="scientific">Pseudooceanicola nitratireducens</name>
    <dbReference type="NCBI Taxonomy" id="517719"/>
    <lineage>
        <taxon>Bacteria</taxon>
        <taxon>Pseudomonadati</taxon>
        <taxon>Pseudomonadota</taxon>
        <taxon>Alphaproteobacteria</taxon>
        <taxon>Rhodobacterales</taxon>
        <taxon>Paracoccaceae</taxon>
        <taxon>Pseudooceanicola</taxon>
    </lineage>
</organism>
<protein>
    <submittedName>
        <fullName evidence="1">Uncharacterized protein</fullName>
    </submittedName>
</protein>
<proteinExistence type="predicted"/>
<evidence type="ECO:0000313" key="1">
    <source>
        <dbReference type="EMBL" id="SFC71043.1"/>
    </source>
</evidence>
<dbReference type="EMBL" id="FOLX01000001">
    <property type="protein sequence ID" value="SFC71043.1"/>
    <property type="molecule type" value="Genomic_DNA"/>
</dbReference>
<name>A0A1I1LL44_9RHOB</name>
<keyword evidence="2" id="KW-1185">Reference proteome</keyword>
<dbReference type="OrthoDB" id="7726273at2"/>
<gene>
    <name evidence="1" type="ORF">SAMN05421762_1895</name>
</gene>
<accession>A0A1I1LL44</accession>
<dbReference type="RefSeq" id="WP_093453669.1">
    <property type="nucleotide sequence ID" value="NZ_BAABWI010000006.1"/>
</dbReference>
<dbReference type="Proteomes" id="UP000231644">
    <property type="component" value="Unassembled WGS sequence"/>
</dbReference>
<dbReference type="STRING" id="517719.SAMN05421762_1895"/>